<keyword evidence="2" id="KW-1185">Reference proteome</keyword>
<accession>B2IGL9</accession>
<dbReference type="KEGG" id="bid:Bind_2160"/>
<dbReference type="AlphaFoldDB" id="B2IGL9"/>
<sequence>MRVHAKSIKACGQQVGALWFQLRQERINQPSVGQSIGAEYYPLNGLVY</sequence>
<evidence type="ECO:0000313" key="2">
    <source>
        <dbReference type="Proteomes" id="UP000001695"/>
    </source>
</evidence>
<dbReference type="Proteomes" id="UP000001695">
    <property type="component" value="Chromosome"/>
</dbReference>
<organism evidence="1 2">
    <name type="scientific">Beijerinckia indica subsp. indica (strain ATCC 9039 / DSM 1715 / NCIMB 8712)</name>
    <dbReference type="NCBI Taxonomy" id="395963"/>
    <lineage>
        <taxon>Bacteria</taxon>
        <taxon>Pseudomonadati</taxon>
        <taxon>Pseudomonadota</taxon>
        <taxon>Alphaproteobacteria</taxon>
        <taxon>Hyphomicrobiales</taxon>
        <taxon>Beijerinckiaceae</taxon>
        <taxon>Beijerinckia</taxon>
    </lineage>
</organism>
<evidence type="ECO:0000313" key="1">
    <source>
        <dbReference type="EMBL" id="ACB95780.1"/>
    </source>
</evidence>
<reference evidence="1 2" key="2">
    <citation type="journal article" date="2010" name="J. Bacteriol.">
        <title>Complete genome sequence of Beijerinckia indica subsp. indica.</title>
        <authorList>
            <person name="Tamas I."/>
            <person name="Dedysh S.N."/>
            <person name="Liesack W."/>
            <person name="Stott M.B."/>
            <person name="Alam M."/>
            <person name="Murrell J.C."/>
            <person name="Dunfield P.F."/>
        </authorList>
    </citation>
    <scope>NUCLEOTIDE SEQUENCE [LARGE SCALE GENOMIC DNA]</scope>
    <source>
        <strain evidence="2">ATCC 9039 / DSM 1715 / NCIMB 8712</strain>
    </source>
</reference>
<dbReference type="HOGENOM" id="CLU_3149922_0_0_5"/>
<dbReference type="EMBL" id="CP001016">
    <property type="protein sequence ID" value="ACB95780.1"/>
    <property type="molecule type" value="Genomic_DNA"/>
</dbReference>
<dbReference type="STRING" id="395963.Bind_2160"/>
<reference evidence="2" key="1">
    <citation type="submission" date="2008-03" db="EMBL/GenBank/DDBJ databases">
        <title>Complete sequence of chromosome of Beijerinckia indica subsp. indica ATCC 9039.</title>
        <authorList>
            <consortium name="US DOE Joint Genome Institute"/>
            <person name="Copeland A."/>
            <person name="Lucas S."/>
            <person name="Lapidus A."/>
            <person name="Glavina del Rio T."/>
            <person name="Dalin E."/>
            <person name="Tice H."/>
            <person name="Bruce D."/>
            <person name="Goodwin L."/>
            <person name="Pitluck S."/>
            <person name="LaButti K."/>
            <person name="Schmutz J."/>
            <person name="Larimer F."/>
            <person name="Land M."/>
            <person name="Hauser L."/>
            <person name="Kyrpides N."/>
            <person name="Mikhailova N."/>
            <person name="Dunfield P.F."/>
            <person name="Dedysh S.N."/>
            <person name="Liesack W."/>
            <person name="Saw J.H."/>
            <person name="Alam M."/>
            <person name="Chen Y."/>
            <person name="Murrell J.C."/>
            <person name="Richardson P."/>
        </authorList>
    </citation>
    <scope>NUCLEOTIDE SEQUENCE [LARGE SCALE GENOMIC DNA]</scope>
    <source>
        <strain evidence="2">ATCC 9039 / DSM 1715 / NCIMB 8712</strain>
    </source>
</reference>
<name>B2IGL9_BEII9</name>
<gene>
    <name evidence="1" type="ordered locus">Bind_2160</name>
</gene>
<protein>
    <submittedName>
        <fullName evidence="1">Uncharacterized protein</fullName>
    </submittedName>
</protein>
<proteinExistence type="predicted"/>